<evidence type="ECO:0000256" key="1">
    <source>
        <dbReference type="SAM" id="SignalP"/>
    </source>
</evidence>
<dbReference type="AlphaFoldDB" id="A0A0E9W2U7"/>
<keyword evidence="1" id="KW-0732">Signal</keyword>
<accession>A0A0E9W2U7</accession>
<feature type="signal peptide" evidence="1">
    <location>
        <begin position="1"/>
        <end position="26"/>
    </location>
</feature>
<feature type="chain" id="PRO_5002434034" evidence="1">
    <location>
        <begin position="27"/>
        <end position="39"/>
    </location>
</feature>
<organism evidence="2">
    <name type="scientific">Anguilla anguilla</name>
    <name type="common">European freshwater eel</name>
    <name type="synonym">Muraena anguilla</name>
    <dbReference type="NCBI Taxonomy" id="7936"/>
    <lineage>
        <taxon>Eukaryota</taxon>
        <taxon>Metazoa</taxon>
        <taxon>Chordata</taxon>
        <taxon>Craniata</taxon>
        <taxon>Vertebrata</taxon>
        <taxon>Euteleostomi</taxon>
        <taxon>Actinopterygii</taxon>
        <taxon>Neopterygii</taxon>
        <taxon>Teleostei</taxon>
        <taxon>Anguilliformes</taxon>
        <taxon>Anguillidae</taxon>
        <taxon>Anguilla</taxon>
    </lineage>
</organism>
<proteinExistence type="predicted"/>
<dbReference type="EMBL" id="GBXM01023936">
    <property type="protein sequence ID" value="JAH84641.1"/>
    <property type="molecule type" value="Transcribed_RNA"/>
</dbReference>
<reference evidence="2" key="2">
    <citation type="journal article" date="2015" name="Fish Shellfish Immunol.">
        <title>Early steps in the European eel (Anguilla anguilla)-Vibrio vulnificus interaction in the gills: Role of the RtxA13 toxin.</title>
        <authorList>
            <person name="Callol A."/>
            <person name="Pajuelo D."/>
            <person name="Ebbesson L."/>
            <person name="Teles M."/>
            <person name="MacKenzie S."/>
            <person name="Amaro C."/>
        </authorList>
    </citation>
    <scope>NUCLEOTIDE SEQUENCE</scope>
</reference>
<sequence length="39" mass="4216">MPSLSLSLSLSVCLSLFLSFCHSSLSFPSNLLNSTVRQV</sequence>
<evidence type="ECO:0000313" key="2">
    <source>
        <dbReference type="EMBL" id="JAH84641.1"/>
    </source>
</evidence>
<protein>
    <submittedName>
        <fullName evidence="2">Uncharacterized protein</fullName>
    </submittedName>
</protein>
<reference evidence="2" key="1">
    <citation type="submission" date="2014-11" db="EMBL/GenBank/DDBJ databases">
        <authorList>
            <person name="Amaro Gonzalez C."/>
        </authorList>
    </citation>
    <scope>NUCLEOTIDE SEQUENCE</scope>
</reference>
<name>A0A0E9W2U7_ANGAN</name>